<dbReference type="PROSITE" id="PS50887">
    <property type="entry name" value="GGDEF"/>
    <property type="match status" value="1"/>
</dbReference>
<dbReference type="SMART" id="SM00267">
    <property type="entry name" value="GGDEF"/>
    <property type="match status" value="1"/>
</dbReference>
<dbReference type="RefSeq" id="WP_229737488.1">
    <property type="nucleotide sequence ID" value="NZ_BMFJ01000001.1"/>
</dbReference>
<dbReference type="PANTHER" id="PTHR46663:SF4">
    <property type="entry name" value="DIGUANYLATE CYCLASE DGCT-RELATED"/>
    <property type="match status" value="1"/>
</dbReference>
<feature type="domain" description="GGDEF" evidence="1">
    <location>
        <begin position="199"/>
        <end position="333"/>
    </location>
</feature>
<dbReference type="GO" id="GO:0003824">
    <property type="term" value="F:catalytic activity"/>
    <property type="evidence" value="ECO:0007669"/>
    <property type="project" value="UniProtKB-ARBA"/>
</dbReference>
<dbReference type="InterPro" id="IPR029787">
    <property type="entry name" value="Nucleotide_cyclase"/>
</dbReference>
<evidence type="ECO:0000313" key="2">
    <source>
        <dbReference type="EMBL" id="GGE29550.1"/>
    </source>
</evidence>
<reference evidence="3" key="1">
    <citation type="journal article" date="2019" name="Int. J. Syst. Evol. Microbiol.">
        <title>The Global Catalogue of Microorganisms (GCM) 10K type strain sequencing project: providing services to taxonomists for standard genome sequencing and annotation.</title>
        <authorList>
            <consortium name="The Broad Institute Genomics Platform"/>
            <consortium name="The Broad Institute Genome Sequencing Center for Infectious Disease"/>
            <person name="Wu L."/>
            <person name="Ma J."/>
        </authorList>
    </citation>
    <scope>NUCLEOTIDE SEQUENCE [LARGE SCALE GENOMIC DNA]</scope>
    <source>
        <strain evidence="3">CGMCC 1.12664</strain>
    </source>
</reference>
<dbReference type="NCBIfam" id="TIGR00254">
    <property type="entry name" value="GGDEF"/>
    <property type="match status" value="1"/>
</dbReference>
<dbReference type="CDD" id="cd01949">
    <property type="entry name" value="GGDEF"/>
    <property type="match status" value="1"/>
</dbReference>
<dbReference type="Gene3D" id="3.30.70.270">
    <property type="match status" value="1"/>
</dbReference>
<proteinExistence type="predicted"/>
<gene>
    <name evidence="2" type="ORF">GCM10011360_17040</name>
</gene>
<dbReference type="InterPro" id="IPR000160">
    <property type="entry name" value="GGDEF_dom"/>
</dbReference>
<dbReference type="SUPFAM" id="SSF55073">
    <property type="entry name" value="Nucleotide cyclase"/>
    <property type="match status" value="1"/>
</dbReference>
<dbReference type="AlphaFoldDB" id="A0A917A5S3"/>
<dbReference type="PANTHER" id="PTHR46663">
    <property type="entry name" value="DIGUANYLATE CYCLASE DGCT-RELATED"/>
    <property type="match status" value="1"/>
</dbReference>
<dbReference type="Proteomes" id="UP000612855">
    <property type="component" value="Unassembled WGS sequence"/>
</dbReference>
<dbReference type="Gene3D" id="3.30.450.260">
    <property type="entry name" value="Haem NO binding associated domain"/>
    <property type="match status" value="1"/>
</dbReference>
<name>A0A917A5S3_9RHOB</name>
<dbReference type="Pfam" id="PF00990">
    <property type="entry name" value="GGDEF"/>
    <property type="match status" value="1"/>
</dbReference>
<keyword evidence="3" id="KW-1185">Reference proteome</keyword>
<evidence type="ECO:0000259" key="1">
    <source>
        <dbReference type="PROSITE" id="PS50887"/>
    </source>
</evidence>
<dbReference type="InterPro" id="IPR043128">
    <property type="entry name" value="Rev_trsase/Diguanyl_cyclase"/>
</dbReference>
<dbReference type="FunFam" id="3.30.70.270:FF:000001">
    <property type="entry name" value="Diguanylate cyclase domain protein"/>
    <property type="match status" value="1"/>
</dbReference>
<dbReference type="EMBL" id="BMFJ01000001">
    <property type="protein sequence ID" value="GGE29550.1"/>
    <property type="molecule type" value="Genomic_DNA"/>
</dbReference>
<dbReference type="InterPro" id="IPR052163">
    <property type="entry name" value="DGC-Regulatory_Protein"/>
</dbReference>
<comment type="caution">
    <text evidence="2">The sequence shown here is derived from an EMBL/GenBank/DDBJ whole genome shotgun (WGS) entry which is preliminary data.</text>
</comment>
<sequence>MTGGATDGVTAAPDFPPGLDAICPMHLLLDDQGRITHAGPTLQKLRPHRPMPGLGFLDLFRMVHPRNIHGIQDLRAATGDRARMRLRFRDPPHTDLLGVLVPHGQGGALVNLGFGLSLLEALRDYSLTNTDFAATDPTMEMLFLVEAKSAAMEASRKLTHQLDLARVAAEEQAYTDTLTGLGNRRALDQMLRRMIESGQEFALMHLDLDFFKAVNDTLGHAAGDHVLEQAARIMTEETRAEDVVTRVGGDEFVLLFHNLCHRPGIEDIAQRMIRRLGQPMPWQGETCRVSASLGTTLSTDYQSPTAEQMLSDADAALYAAKRAGRSQHRFHVAGGHVSGGPILGQ</sequence>
<protein>
    <submittedName>
        <fullName evidence="2">GGDEF domain-containing protein</fullName>
    </submittedName>
</protein>
<organism evidence="2 3">
    <name type="scientific">Primorskyibacter flagellatus</name>
    <dbReference type="NCBI Taxonomy" id="1387277"/>
    <lineage>
        <taxon>Bacteria</taxon>
        <taxon>Pseudomonadati</taxon>
        <taxon>Pseudomonadota</taxon>
        <taxon>Alphaproteobacteria</taxon>
        <taxon>Rhodobacterales</taxon>
        <taxon>Roseobacteraceae</taxon>
        <taxon>Primorskyibacter</taxon>
    </lineage>
</organism>
<evidence type="ECO:0000313" key="3">
    <source>
        <dbReference type="Proteomes" id="UP000612855"/>
    </source>
</evidence>
<accession>A0A917A5S3</accession>
<dbReference type="InterPro" id="IPR042463">
    <property type="entry name" value="HNOB_dom_associated_sf"/>
</dbReference>